<dbReference type="PANTHER" id="PTHR33525">
    <property type="match status" value="1"/>
</dbReference>
<feature type="domain" description="HDOD" evidence="2">
    <location>
        <begin position="198"/>
        <end position="387"/>
    </location>
</feature>
<evidence type="ECO:0000259" key="2">
    <source>
        <dbReference type="PROSITE" id="PS51833"/>
    </source>
</evidence>
<dbReference type="AlphaFoldDB" id="W0DHV9"/>
<dbReference type="HOGENOM" id="CLU_044951_2_0_0"/>
<feature type="domain" description="EAL" evidence="1">
    <location>
        <begin position="1"/>
        <end position="206"/>
    </location>
</feature>
<organism evidence="4">
    <name type="scientific">Thermocrinis ruber</name>
    <dbReference type="NCBI Taxonomy" id="75906"/>
    <lineage>
        <taxon>Bacteria</taxon>
        <taxon>Pseudomonadati</taxon>
        <taxon>Aquificota</taxon>
        <taxon>Aquificia</taxon>
        <taxon>Aquificales</taxon>
        <taxon>Aquificaceae</taxon>
        <taxon>Thermocrinis</taxon>
    </lineage>
</organism>
<gene>
    <name evidence="3" type="ORF">THERU_07855</name>
</gene>
<accession>W0DHV9</accession>
<evidence type="ECO:0000313" key="3">
    <source>
        <dbReference type="EMBL" id="AHE96608.1"/>
    </source>
</evidence>
<evidence type="ECO:0000259" key="1">
    <source>
        <dbReference type="PROSITE" id="PS50883"/>
    </source>
</evidence>
<dbReference type="Pfam" id="PF00563">
    <property type="entry name" value="EAL"/>
    <property type="match status" value="1"/>
</dbReference>
<dbReference type="KEGG" id="trd:THERU_07855"/>
<proteinExistence type="predicted"/>
<dbReference type="EMBL" id="CP007028">
    <property type="protein sequence ID" value="AHE96608.1"/>
    <property type="molecule type" value="Genomic_DNA"/>
</dbReference>
<dbReference type="PROSITE" id="PS51833">
    <property type="entry name" value="HDOD"/>
    <property type="match status" value="1"/>
</dbReference>
<dbReference type="SUPFAM" id="SSF141868">
    <property type="entry name" value="EAL domain-like"/>
    <property type="match status" value="1"/>
</dbReference>
<sequence>MHVLSKQAIYDKRGNVAFWEVFVQDATTGKYPKNIDPLKATTIAVDLLVELGAYRVGEGKTIFVNVPAIFLEASMFDLLSPEYVGIELVENKNITTQTYNAIELLLKRGFKFCIDDFGFERIDYLPLLGKAHFVKIDIKNSPYDLDELKEVITILKNLKKSVIAKNIETEEDYKRAKDYGFDYFQGSYLSPPTVVKDTRTISYLKSTILELYKALTEGDMKRIVNVLEKDVGAAYKLLKFANSALFPRAKKLSSLEEAVVYLGFDNIVKFAIVLAISEMFAKGDEKRHWERALYRACLAEKLAKIYSPNLKAKAHTAGLFSLSQEIFGQRPENLALELGLDKDIVEAFEKKNTELGFILSLVELLEDTQNPEILQKIAKILKTSPDIVKSIIESAKKESMTITQELA</sequence>
<dbReference type="STRING" id="75906.THERU_07855"/>
<dbReference type="InterPro" id="IPR013976">
    <property type="entry name" value="HDOD"/>
</dbReference>
<dbReference type="Gene3D" id="3.20.20.450">
    <property type="entry name" value="EAL domain"/>
    <property type="match status" value="1"/>
</dbReference>
<dbReference type="InterPro" id="IPR052340">
    <property type="entry name" value="RNase_Y/CdgJ"/>
</dbReference>
<dbReference type="Gene3D" id="1.10.3210.10">
    <property type="entry name" value="Hypothetical protein af1432"/>
    <property type="match status" value="1"/>
</dbReference>
<reference evidence="3 4" key="1">
    <citation type="submission" date="2013-12" db="EMBL/GenBank/DDBJ databases">
        <authorList>
            <consortium name="DOE Joint Genome Institute"/>
            <person name="Eisen J."/>
            <person name="Huntemann M."/>
            <person name="Han J."/>
            <person name="Chen A."/>
            <person name="Kyrpides N."/>
            <person name="Mavromatis K."/>
            <person name="Markowitz V."/>
            <person name="Palaniappan K."/>
            <person name="Ivanova N."/>
            <person name="Schaumberg A."/>
            <person name="Pati A."/>
            <person name="Liolios K."/>
            <person name="Nordberg H.P."/>
            <person name="Cantor M.N."/>
            <person name="Hua S.X."/>
            <person name="Woyke T."/>
        </authorList>
    </citation>
    <scope>NUCLEOTIDE SEQUENCE [LARGE SCALE GENOMIC DNA]</scope>
    <source>
        <strain evidence="3 4">DSM 23557</strain>
    </source>
</reference>
<dbReference type="InterPro" id="IPR014408">
    <property type="entry name" value="dGMP_Pdiesterase_EAL/HD-GYP"/>
</dbReference>
<protein>
    <submittedName>
        <fullName evidence="3">Diguanylate phosphodiesterase</fullName>
    </submittedName>
</protein>
<name>W0DHV9_9AQUI</name>
<dbReference type="InterPro" id="IPR001633">
    <property type="entry name" value="EAL_dom"/>
</dbReference>
<dbReference type="Pfam" id="PF08668">
    <property type="entry name" value="HDOD"/>
    <property type="match status" value="1"/>
</dbReference>
<keyword evidence="4" id="KW-1185">Reference proteome</keyword>
<dbReference type="RefSeq" id="WP_025306685.1">
    <property type="nucleotide sequence ID" value="NZ_CP007028.1"/>
</dbReference>
<dbReference type="SUPFAM" id="SSF109604">
    <property type="entry name" value="HD-domain/PDEase-like"/>
    <property type="match status" value="1"/>
</dbReference>
<dbReference type="InterPro" id="IPR035919">
    <property type="entry name" value="EAL_sf"/>
</dbReference>
<dbReference type="PROSITE" id="PS50883">
    <property type="entry name" value="EAL"/>
    <property type="match status" value="1"/>
</dbReference>
<dbReference type="PANTHER" id="PTHR33525:SF4">
    <property type="entry name" value="CYCLIC DI-GMP PHOSPHODIESTERASE CDGJ"/>
    <property type="match status" value="1"/>
</dbReference>
<evidence type="ECO:0000313" key="4">
    <source>
        <dbReference type="Proteomes" id="UP000018914"/>
    </source>
</evidence>
<dbReference type="OrthoDB" id="9721at2"/>
<dbReference type="SMART" id="SM00052">
    <property type="entry name" value="EAL"/>
    <property type="match status" value="1"/>
</dbReference>
<dbReference type="eggNOG" id="COG3434">
    <property type="taxonomic scope" value="Bacteria"/>
</dbReference>
<dbReference type="Proteomes" id="UP000018914">
    <property type="component" value="Chromosome"/>
</dbReference>
<dbReference type="PIRSF" id="PIRSF003180">
    <property type="entry name" value="DiGMPpdiest_YuxH"/>
    <property type="match status" value="1"/>
</dbReference>